<evidence type="ECO:0000259" key="2">
    <source>
        <dbReference type="PROSITE" id="PS50911"/>
    </source>
</evidence>
<evidence type="ECO:0000313" key="3">
    <source>
        <dbReference type="EMBL" id="TGA77523.1"/>
    </source>
</evidence>
<dbReference type="Pfam" id="PF05257">
    <property type="entry name" value="CHAP"/>
    <property type="match status" value="1"/>
</dbReference>
<dbReference type="RefSeq" id="WP_103329909.1">
    <property type="nucleotide sequence ID" value="NZ_PPRD01000105.1"/>
</dbReference>
<keyword evidence="4" id="KW-1185">Reference proteome</keyword>
<reference evidence="3 4" key="1">
    <citation type="submission" date="2019-04" db="EMBL/GenBank/DDBJ databases">
        <title>Genomic characterization of Staphylococcus petrasii strains.</title>
        <authorList>
            <person name="Vrbovska V."/>
            <person name="Kovarovic V."/>
            <person name="Maslanova I."/>
            <person name="Indrakova A."/>
            <person name="Petras P."/>
            <person name="Sedo O."/>
            <person name="Svec P."/>
            <person name="Fisarova L."/>
            <person name="Sedlacek I."/>
            <person name="Doskar J."/>
            <person name="Pantucek R."/>
        </authorList>
    </citation>
    <scope>NUCLEOTIDE SEQUENCE [LARGE SCALE GENOMIC DNA]</scope>
    <source>
        <strain evidence="3 4">CCM 8421</strain>
    </source>
</reference>
<evidence type="ECO:0000256" key="1">
    <source>
        <dbReference type="SAM" id="SignalP"/>
    </source>
</evidence>
<protein>
    <submittedName>
        <fullName evidence="3">CHAP domain-containing protein</fullName>
    </submittedName>
</protein>
<accession>A0ABY2KFL7</accession>
<feature type="chain" id="PRO_5047035950" evidence="1">
    <location>
        <begin position="21"/>
        <end position="279"/>
    </location>
</feature>
<dbReference type="InterPro" id="IPR007921">
    <property type="entry name" value="CHAP_dom"/>
</dbReference>
<comment type="caution">
    <text evidence="3">The sequence shown here is derived from an EMBL/GenBank/DDBJ whole genome shotgun (WGS) entry which is preliminary data.</text>
</comment>
<keyword evidence="1" id="KW-0732">Signal</keyword>
<evidence type="ECO:0000313" key="4">
    <source>
        <dbReference type="Proteomes" id="UP000298482"/>
    </source>
</evidence>
<dbReference type="InterPro" id="IPR038765">
    <property type="entry name" value="Papain-like_cys_pep_sf"/>
</dbReference>
<sequence length="279" mass="30012">MKKIATATIATAGVATIAIAGHGHEAQAAEQGYNPNDPTSYSYSYTIDQKGNYHYTWKGNWSPDRLNHSNQTYTSNNNNNNNNNNSNYYNYNYNYNYNYSYNNNNNSSNYNYNSYNHYVDNNYNSTSTQSYNAGTQTTGNTTTSYSTSNSNVKVTTTAAPSYNGVSISNSASSGSNLYTAGQCTYYVYNRVGGKIGSTWGNANNWASAASAAGYTVNNSPSAGAIMQSTAGAYGHVAYVESVGNDGSVTVSEMNYGYGPGVVTSRTLSASQAAAYSYIH</sequence>
<dbReference type="Proteomes" id="UP000298482">
    <property type="component" value="Unassembled WGS sequence"/>
</dbReference>
<organism evidence="3 4">
    <name type="scientific">Staphylococcus croceilyticus</name>
    <dbReference type="NCBI Taxonomy" id="319942"/>
    <lineage>
        <taxon>Bacteria</taxon>
        <taxon>Bacillati</taxon>
        <taxon>Bacillota</taxon>
        <taxon>Bacilli</taxon>
        <taxon>Bacillales</taxon>
        <taxon>Staphylococcaceae</taxon>
        <taxon>Staphylococcus</taxon>
    </lineage>
</organism>
<feature type="domain" description="Peptidase C51" evidence="2">
    <location>
        <begin position="158"/>
        <end position="279"/>
    </location>
</feature>
<gene>
    <name evidence="3" type="ORF">E2556_08045</name>
</gene>
<dbReference type="SUPFAM" id="SSF54001">
    <property type="entry name" value="Cysteine proteinases"/>
    <property type="match status" value="1"/>
</dbReference>
<name>A0ABY2KFL7_9STAP</name>
<dbReference type="Gene3D" id="3.90.1720.10">
    <property type="entry name" value="endopeptidase domain like (from Nostoc punctiforme)"/>
    <property type="match status" value="1"/>
</dbReference>
<proteinExistence type="predicted"/>
<dbReference type="PROSITE" id="PS50911">
    <property type="entry name" value="CHAP"/>
    <property type="match status" value="1"/>
</dbReference>
<dbReference type="EMBL" id="SRJF01000010">
    <property type="protein sequence ID" value="TGA77523.1"/>
    <property type="molecule type" value="Genomic_DNA"/>
</dbReference>
<feature type="signal peptide" evidence="1">
    <location>
        <begin position="1"/>
        <end position="20"/>
    </location>
</feature>